<dbReference type="InterPro" id="IPR037393">
    <property type="entry name" value="Bud22/SRFB1"/>
</dbReference>
<proteinExistence type="predicted"/>
<protein>
    <submittedName>
        <fullName evidence="1">Uncharacterized protein</fullName>
    </submittedName>
</protein>
<accession>A0A8C8BJZ7</accession>
<dbReference type="Proteomes" id="UP000694552">
    <property type="component" value="Unplaced"/>
</dbReference>
<evidence type="ECO:0000313" key="2">
    <source>
        <dbReference type="Proteomes" id="UP000694552"/>
    </source>
</evidence>
<dbReference type="GO" id="GO:0005634">
    <property type="term" value="C:nucleus"/>
    <property type="evidence" value="ECO:0007669"/>
    <property type="project" value="TreeGrafter"/>
</dbReference>
<organism evidence="1 2">
    <name type="scientific">Otus sunia</name>
    <name type="common">Oriental scops-owl</name>
    <dbReference type="NCBI Taxonomy" id="257818"/>
    <lineage>
        <taxon>Eukaryota</taxon>
        <taxon>Metazoa</taxon>
        <taxon>Chordata</taxon>
        <taxon>Craniata</taxon>
        <taxon>Vertebrata</taxon>
        <taxon>Euteleostomi</taxon>
        <taxon>Archelosauria</taxon>
        <taxon>Archosauria</taxon>
        <taxon>Dinosauria</taxon>
        <taxon>Saurischia</taxon>
        <taxon>Theropoda</taxon>
        <taxon>Coelurosauria</taxon>
        <taxon>Aves</taxon>
        <taxon>Neognathae</taxon>
        <taxon>Neoaves</taxon>
        <taxon>Telluraves</taxon>
        <taxon>Strigiformes</taxon>
        <taxon>Strigidae</taxon>
        <taxon>Otus</taxon>
    </lineage>
</organism>
<sequence>GFKSLLPPYISKMCIIDNTMPRPKVVKMRKDVKKARVLTIRRLTRHIGKLKLKRGSEDLKVKNQKRVERLIEEIHAMKVIPCLDI</sequence>
<dbReference type="GO" id="GO:0030490">
    <property type="term" value="P:maturation of SSU-rRNA"/>
    <property type="evidence" value="ECO:0007669"/>
    <property type="project" value="TreeGrafter"/>
</dbReference>
<dbReference type="Ensembl" id="ENSOSUT00000022301.1">
    <property type="protein sequence ID" value="ENSOSUP00000021635.1"/>
    <property type="gene ID" value="ENSOSUG00000014982.1"/>
</dbReference>
<dbReference type="PANTHER" id="PTHR23325">
    <property type="entry name" value="SERUM RESPONSE FACTOR-BINDING"/>
    <property type="match status" value="1"/>
</dbReference>
<keyword evidence="2" id="KW-1185">Reference proteome</keyword>
<reference evidence="1" key="1">
    <citation type="submission" date="2025-08" db="UniProtKB">
        <authorList>
            <consortium name="Ensembl"/>
        </authorList>
    </citation>
    <scope>IDENTIFICATION</scope>
</reference>
<dbReference type="GO" id="GO:0030686">
    <property type="term" value="C:90S preribosome"/>
    <property type="evidence" value="ECO:0007669"/>
    <property type="project" value="TreeGrafter"/>
</dbReference>
<reference evidence="1" key="2">
    <citation type="submission" date="2025-09" db="UniProtKB">
        <authorList>
            <consortium name="Ensembl"/>
        </authorList>
    </citation>
    <scope>IDENTIFICATION</scope>
</reference>
<name>A0A8C8BJZ7_9STRI</name>
<dbReference type="PANTHER" id="PTHR23325:SF1">
    <property type="entry name" value="SERUM RESPONSE FACTOR-BINDING PROTEIN 1"/>
    <property type="match status" value="1"/>
</dbReference>
<evidence type="ECO:0000313" key="1">
    <source>
        <dbReference type="Ensembl" id="ENSOSUP00000021635.1"/>
    </source>
</evidence>
<dbReference type="AlphaFoldDB" id="A0A8C8BJZ7"/>